<reference evidence="3" key="1">
    <citation type="submission" date="2019-10" db="EMBL/GenBank/DDBJ databases">
        <title>Conservation and host-specific expression of non-tandemly repeated heterogenous ribosome RNA gene in arbuscular mycorrhizal fungi.</title>
        <authorList>
            <person name="Maeda T."/>
            <person name="Kobayashi Y."/>
            <person name="Nakagawa T."/>
            <person name="Ezawa T."/>
            <person name="Yamaguchi K."/>
            <person name="Bino T."/>
            <person name="Nishimoto Y."/>
            <person name="Shigenobu S."/>
            <person name="Kawaguchi M."/>
        </authorList>
    </citation>
    <scope>NUCLEOTIDE SEQUENCE</scope>
    <source>
        <strain evidence="3">HR1</strain>
    </source>
</reference>
<accession>A0A8H3QL40</accession>
<evidence type="ECO:0000259" key="2">
    <source>
        <dbReference type="PROSITE" id="PS50994"/>
    </source>
</evidence>
<sequence>MTPLEMYYKFYNLSGVPAHLLKDQEHYNLYRKPLKEKRSECPKVIVWKENATQQSDLAEMPIDPKGYHYFLVIVEISRRRVDAEPIKNKTANSVLKAFIKIYRHGRIQPPTHRLETDSGSEFTNSQIRDFFLNSIGVMMRFGEPGHHRQQSYAERAIQAIQEPLFKRMTAQELKTGVTSVEWSENFHDIVRLVDEQWQRDPPKIPEGPPKIDKNTELLLEGTQVRTKLHEPISVLGKKLHSKFRTGDPKWNQKLAKGDYWKAVIDYKNSDEELEHAIKKYSSMNKALTDPLYKRFFELADKKEKAFAMLADGLDPYEIYDEPDSDPDDIAWQSDYWEDEDPDDPANWQWVDLGSNEPDEYIGWQSEYSEDPSDSDEPNESYLEYVE</sequence>
<dbReference type="Gene3D" id="3.30.420.10">
    <property type="entry name" value="Ribonuclease H-like superfamily/Ribonuclease H"/>
    <property type="match status" value="1"/>
</dbReference>
<dbReference type="GO" id="GO:0005634">
    <property type="term" value="C:nucleus"/>
    <property type="evidence" value="ECO:0007669"/>
    <property type="project" value="UniProtKB-ARBA"/>
</dbReference>
<dbReference type="EMBL" id="BLAL01000068">
    <property type="protein sequence ID" value="GES83406.1"/>
    <property type="molecule type" value="Genomic_DNA"/>
</dbReference>
<comment type="caution">
    <text evidence="3">The sequence shown here is derived from an EMBL/GenBank/DDBJ whole genome shotgun (WGS) entry which is preliminary data.</text>
</comment>
<feature type="domain" description="Integrase catalytic" evidence="2">
    <location>
        <begin position="38"/>
        <end position="216"/>
    </location>
</feature>
<organism evidence="3 4">
    <name type="scientific">Rhizophagus clarus</name>
    <dbReference type="NCBI Taxonomy" id="94130"/>
    <lineage>
        <taxon>Eukaryota</taxon>
        <taxon>Fungi</taxon>
        <taxon>Fungi incertae sedis</taxon>
        <taxon>Mucoromycota</taxon>
        <taxon>Glomeromycotina</taxon>
        <taxon>Glomeromycetes</taxon>
        <taxon>Glomerales</taxon>
        <taxon>Glomeraceae</taxon>
        <taxon>Rhizophagus</taxon>
    </lineage>
</organism>
<dbReference type="GO" id="GO:0015074">
    <property type="term" value="P:DNA integration"/>
    <property type="evidence" value="ECO:0007669"/>
    <property type="project" value="InterPro"/>
</dbReference>
<dbReference type="SUPFAM" id="SSF53098">
    <property type="entry name" value="Ribonuclease H-like"/>
    <property type="match status" value="1"/>
</dbReference>
<feature type="compositionally biased region" description="Acidic residues" evidence="1">
    <location>
        <begin position="367"/>
        <end position="378"/>
    </location>
</feature>
<evidence type="ECO:0000313" key="4">
    <source>
        <dbReference type="Proteomes" id="UP000615446"/>
    </source>
</evidence>
<dbReference type="Pfam" id="PF00665">
    <property type="entry name" value="rve"/>
    <property type="match status" value="1"/>
</dbReference>
<gene>
    <name evidence="3" type="ORF">RCL2_001056400</name>
</gene>
<protein>
    <submittedName>
        <fullName evidence="3">DDE-type integrase/transposase/recombinase</fullName>
    </submittedName>
</protein>
<dbReference type="OrthoDB" id="17734at2759"/>
<dbReference type="AlphaFoldDB" id="A0A8H3QL40"/>
<evidence type="ECO:0000256" key="1">
    <source>
        <dbReference type="SAM" id="MobiDB-lite"/>
    </source>
</evidence>
<dbReference type="InterPro" id="IPR036397">
    <property type="entry name" value="RNaseH_sf"/>
</dbReference>
<dbReference type="InterPro" id="IPR012337">
    <property type="entry name" value="RNaseH-like_sf"/>
</dbReference>
<proteinExistence type="predicted"/>
<name>A0A8H3QL40_9GLOM</name>
<dbReference type="PROSITE" id="PS50994">
    <property type="entry name" value="INTEGRASE"/>
    <property type="match status" value="1"/>
</dbReference>
<dbReference type="Proteomes" id="UP000615446">
    <property type="component" value="Unassembled WGS sequence"/>
</dbReference>
<dbReference type="InterPro" id="IPR001584">
    <property type="entry name" value="Integrase_cat-core"/>
</dbReference>
<evidence type="ECO:0000313" key="3">
    <source>
        <dbReference type="EMBL" id="GES83406.1"/>
    </source>
</evidence>
<dbReference type="GO" id="GO:0003676">
    <property type="term" value="F:nucleic acid binding"/>
    <property type="evidence" value="ECO:0007669"/>
    <property type="project" value="InterPro"/>
</dbReference>
<feature type="region of interest" description="Disordered" evidence="1">
    <location>
        <begin position="330"/>
        <end position="386"/>
    </location>
</feature>